<comment type="caution">
    <text evidence="1">The sequence shown here is derived from an EMBL/GenBank/DDBJ whole genome shotgun (WGS) entry which is preliminary data.</text>
</comment>
<keyword evidence="2" id="KW-1185">Reference proteome</keyword>
<sequence>MKVTELQASQPYVYDMLIKYLQIRAKVLAANGKTGKVIYRLVCSNGSRLNGPSEMLARFHKKNGMIKYYTSRQARQARQTYETWSQYLCSGEREEVSEYLAHSTDVAHRRYINADPKKAANTVSRFHGMIENSRRHGDRMPTSQPPVAASEPTVSLELGNQVPGTAAVSTHPAPSAEVCTSATAGAAEADVNTVHSTTTTITTPKHSSSSVFAGSTTPDEGFAASSPPGQTILTPSAQKRATVYEALIKEFEPLGEDMEFPPPLAVAARFKIRKERARQICDFSRHYRCRVIHENAAVKLLKSVARREKVQLIDLRVDNVDSLIPLDNNKFKTLSTRNLQRSEFGRQLRLYYTMLQSGSSPVVTPQDVTSTAFLIESHA</sequence>
<accession>A0A8S3TQL8</accession>
<dbReference type="AlphaFoldDB" id="A0A8S3TQL8"/>
<protein>
    <submittedName>
        <fullName evidence="1">Uncharacterized protein</fullName>
    </submittedName>
</protein>
<dbReference type="Proteomes" id="UP000683360">
    <property type="component" value="Unassembled WGS sequence"/>
</dbReference>
<dbReference type="EMBL" id="CAJPWZ010002216">
    <property type="protein sequence ID" value="CAG2233716.1"/>
    <property type="molecule type" value="Genomic_DNA"/>
</dbReference>
<organism evidence="1 2">
    <name type="scientific">Mytilus edulis</name>
    <name type="common">Blue mussel</name>
    <dbReference type="NCBI Taxonomy" id="6550"/>
    <lineage>
        <taxon>Eukaryota</taxon>
        <taxon>Metazoa</taxon>
        <taxon>Spiralia</taxon>
        <taxon>Lophotrochozoa</taxon>
        <taxon>Mollusca</taxon>
        <taxon>Bivalvia</taxon>
        <taxon>Autobranchia</taxon>
        <taxon>Pteriomorphia</taxon>
        <taxon>Mytilida</taxon>
        <taxon>Mytiloidea</taxon>
        <taxon>Mytilidae</taxon>
        <taxon>Mytilinae</taxon>
        <taxon>Mytilus</taxon>
    </lineage>
</organism>
<name>A0A8S3TQL8_MYTED</name>
<reference evidence="1" key="1">
    <citation type="submission" date="2021-03" db="EMBL/GenBank/DDBJ databases">
        <authorList>
            <person name="Bekaert M."/>
        </authorList>
    </citation>
    <scope>NUCLEOTIDE SEQUENCE</scope>
</reference>
<proteinExistence type="predicted"/>
<gene>
    <name evidence="1" type="ORF">MEDL_46339</name>
</gene>
<evidence type="ECO:0000313" key="1">
    <source>
        <dbReference type="EMBL" id="CAG2233716.1"/>
    </source>
</evidence>
<evidence type="ECO:0000313" key="2">
    <source>
        <dbReference type="Proteomes" id="UP000683360"/>
    </source>
</evidence>